<feature type="compositionally biased region" description="Polar residues" evidence="1">
    <location>
        <begin position="862"/>
        <end position="877"/>
    </location>
</feature>
<feature type="region of interest" description="Disordered" evidence="1">
    <location>
        <begin position="236"/>
        <end position="282"/>
    </location>
</feature>
<feature type="region of interest" description="Disordered" evidence="1">
    <location>
        <begin position="65"/>
        <end position="88"/>
    </location>
</feature>
<feature type="compositionally biased region" description="Basic residues" evidence="1">
    <location>
        <begin position="236"/>
        <end position="246"/>
    </location>
</feature>
<feature type="region of interest" description="Disordered" evidence="1">
    <location>
        <begin position="515"/>
        <end position="536"/>
    </location>
</feature>
<name>A0A7D4V5E0_9CHLO</name>
<feature type="region of interest" description="Disordered" evidence="1">
    <location>
        <begin position="634"/>
        <end position="655"/>
    </location>
</feature>
<proteinExistence type="predicted"/>
<organism evidence="2">
    <name type="scientific">Caulerpa lentillifera</name>
    <dbReference type="NCBI Taxonomy" id="148947"/>
    <lineage>
        <taxon>Eukaryota</taxon>
        <taxon>Viridiplantae</taxon>
        <taxon>Chlorophyta</taxon>
        <taxon>core chlorophytes</taxon>
        <taxon>Ulvophyceae</taxon>
        <taxon>TCBD clade</taxon>
        <taxon>Bryopsidales</taxon>
        <taxon>Halimedineae</taxon>
        <taxon>Caulerpaceae</taxon>
        <taxon>Caulerpa</taxon>
    </lineage>
</organism>
<feature type="region of interest" description="Disordered" evidence="1">
    <location>
        <begin position="837"/>
        <end position="916"/>
    </location>
</feature>
<dbReference type="EMBL" id="MN201586">
    <property type="protein sequence ID" value="QKS32222.1"/>
    <property type="molecule type" value="Genomic_DNA"/>
</dbReference>
<gene>
    <name evidence="2" type="primary">orf1038</name>
</gene>
<feature type="compositionally biased region" description="Basic and acidic residues" evidence="1">
    <location>
        <begin position="892"/>
        <end position="903"/>
    </location>
</feature>
<geneLocation type="mitochondrion" evidence="2"/>
<evidence type="ECO:0000256" key="1">
    <source>
        <dbReference type="SAM" id="MobiDB-lite"/>
    </source>
</evidence>
<evidence type="ECO:0000313" key="2">
    <source>
        <dbReference type="EMBL" id="QKS32222.1"/>
    </source>
</evidence>
<accession>A0A7D4V5E0</accession>
<dbReference type="AlphaFoldDB" id="A0A7D4V5E0"/>
<sequence length="1038" mass="114430">MCKIKKGVQQYPPTQEEQESHTFQRYIVLAATLLVLTGNIKGRFSEEHLGDKRVTYQGSKEVLRPPATLPSAFGKGKKPLRGTSDGRKLRCAHRSQVREGKLKLKLKLKREQEGMRTSSQRPTSGLKRAEAVIWASQAQCSWAGTLRPLPGLVRSKAPAGALAFRVKARKANPSVGQALRAPQSTSFGKGQLRLRKAPRSFSPEAPKAFASPRAGNFARLKLKASRRRFPPVLRTGIKHLPRRASRKALGAPYPGLPYRRASRGVSGPSEARLQPQGGASGASGASASLGCLASAPPKLGLPKGIVPPGSPRPKESTSWGLCFSFMCFYAGRKHTFRCAAFRSGMKKQGRRAPSIPMEQGTLIGGKYNKPTFFLAFGPLLYTTMCHHRWPTPNCDRLSNMSNPSQLSSVFFPTARMVYNRRRCLWFVAFRSRTACYNIRKTRSSTTSAEGAWKRYKPYGLAVGLEPSGLRFAKPRSGTRFCISSTLKSVGFIKGTPGIALKNAPYGEGCRNAPQAPSAHHGYSSVPQTYPPENERRGKGQLITAGYKITGGPLANKHGMASKRKPSFAFNNVAFLLFFRKSYTQEAPSAQGAGLWGRRIRATFRPLPPFVKAEKTLRRSRCFRAWQLRSRPPNKRISDIATGREGLNPEGKQASAPQKVNQSFWSPFIRASRAYERSSFLRPTAVLIGLRQRPTAGWPFKGCGKGQSQGQVGLGSWKFTTSRILNLLRLKIRCAPSLHLMSLLFSCPIPLDWYRRLVSDGARPLRGRRRTCGYGVLPQGFHPPRASDVLTLTPEARSPYGHVGTFAQVLPGHFKRPGPTPTERAKLKALSPFGAGNCALRPSPGLPRAGQGAGRYAERRSAAESTPQFSAAESTPQFSAAERESSLTPRRKLCCEGQRRDRPLRGRRSPSAFGTGAPTPLRGVLRGVLRPGLFPSGRRPTATTLAEYLFPKKLCQRIKCSQTRIRFLRYGNTTMFYTHPRVITYGSRIDTFCKAKPPRVASLRLALGLFHPCGFGPELELSPKGVFAAQQRRRNVYPV</sequence>
<reference evidence="2" key="1">
    <citation type="journal article" date="2019" name="Mitochondrial DNA Part B Resour">
        <title>The complete mitogenome of Caulerpa lentillifera and its phylogenetic analysis.</title>
        <authorList>
            <person name="Jia X."/>
            <person name="Liu T."/>
            <person name="Wang X."/>
            <person name="Tang X."/>
            <person name="Jin Y."/>
        </authorList>
    </citation>
    <scope>NUCLEOTIDE SEQUENCE</scope>
</reference>
<protein>
    <submittedName>
        <fullName evidence="2">Uncharacterized protein</fullName>
    </submittedName>
</protein>
<keyword evidence="2" id="KW-0496">Mitochondrion</keyword>